<dbReference type="EMBL" id="KZ678641">
    <property type="protein sequence ID" value="PSR77731.1"/>
    <property type="molecule type" value="Genomic_DNA"/>
</dbReference>
<dbReference type="Pfam" id="PF26118">
    <property type="entry name" value="DUF8035"/>
    <property type="match status" value="1"/>
</dbReference>
<feature type="region of interest" description="Disordered" evidence="1">
    <location>
        <begin position="349"/>
        <end position="416"/>
    </location>
</feature>
<feature type="compositionally biased region" description="Low complexity" evidence="1">
    <location>
        <begin position="224"/>
        <end position="251"/>
    </location>
</feature>
<evidence type="ECO:0000313" key="4">
    <source>
        <dbReference type="Proteomes" id="UP000241462"/>
    </source>
</evidence>
<accession>A0A2T2ZVD7</accession>
<protein>
    <recommendedName>
        <fullName evidence="2">DUF8035 domain-containing protein</fullName>
    </recommendedName>
</protein>
<evidence type="ECO:0000256" key="1">
    <source>
        <dbReference type="SAM" id="MobiDB-lite"/>
    </source>
</evidence>
<dbReference type="InParanoid" id="A0A2T2ZVD7"/>
<feature type="compositionally biased region" description="Basic and acidic residues" evidence="1">
    <location>
        <begin position="41"/>
        <end position="81"/>
    </location>
</feature>
<dbReference type="InterPro" id="IPR058348">
    <property type="entry name" value="DUF8035"/>
</dbReference>
<feature type="compositionally biased region" description="Pro residues" evidence="1">
    <location>
        <begin position="398"/>
        <end position="413"/>
    </location>
</feature>
<keyword evidence="4" id="KW-1185">Reference proteome</keyword>
<dbReference type="Proteomes" id="UP000241462">
    <property type="component" value="Unassembled WGS sequence"/>
</dbReference>
<feature type="compositionally biased region" description="Pro residues" evidence="1">
    <location>
        <begin position="362"/>
        <end position="389"/>
    </location>
</feature>
<evidence type="ECO:0000313" key="3">
    <source>
        <dbReference type="EMBL" id="PSR77731.1"/>
    </source>
</evidence>
<feature type="region of interest" description="Disordered" evidence="1">
    <location>
        <begin position="544"/>
        <end position="566"/>
    </location>
</feature>
<organism evidence="3 4">
    <name type="scientific">Coniella lustricola</name>
    <dbReference type="NCBI Taxonomy" id="2025994"/>
    <lineage>
        <taxon>Eukaryota</taxon>
        <taxon>Fungi</taxon>
        <taxon>Dikarya</taxon>
        <taxon>Ascomycota</taxon>
        <taxon>Pezizomycotina</taxon>
        <taxon>Sordariomycetes</taxon>
        <taxon>Sordariomycetidae</taxon>
        <taxon>Diaporthales</taxon>
        <taxon>Schizoparmaceae</taxon>
        <taxon>Coniella</taxon>
    </lineage>
</organism>
<gene>
    <name evidence="3" type="ORF">BD289DRAFT_141754</name>
</gene>
<dbReference type="OrthoDB" id="5428245at2759"/>
<feature type="domain" description="DUF8035" evidence="2">
    <location>
        <begin position="255"/>
        <end position="308"/>
    </location>
</feature>
<feature type="region of interest" description="Disordered" evidence="1">
    <location>
        <begin position="200"/>
        <end position="259"/>
    </location>
</feature>
<feature type="compositionally biased region" description="Basic and acidic residues" evidence="1">
    <location>
        <begin position="124"/>
        <end position="151"/>
    </location>
</feature>
<feature type="compositionally biased region" description="Basic and acidic residues" evidence="1">
    <location>
        <begin position="91"/>
        <end position="106"/>
    </location>
</feature>
<proteinExistence type="predicted"/>
<feature type="compositionally biased region" description="Basic and acidic residues" evidence="1">
    <location>
        <begin position="544"/>
        <end position="556"/>
    </location>
</feature>
<dbReference type="AlphaFoldDB" id="A0A2T2ZVD7"/>
<feature type="compositionally biased region" description="Pro residues" evidence="1">
    <location>
        <begin position="152"/>
        <end position="167"/>
    </location>
</feature>
<sequence>MSSRNTWDRERFMYERDRDRDRFSDERSRFEEDDRFLRSRPSRYREHSADERFERRHNRPYDDDVVIRDSRRVYYDDEPSRHSRHRSPSSDYERERRVTIERERRRSPSPNRPSFLRRQSSLDTFDRRKNYYHEEERYGPPARREEFRPRPYEPIPLPRSRALPPPRVYDDIDEIRVSEPDFYGDEEFRPYPERIREREIVRTKKRESSPSVVSRRSRSHRASTVRSASRSSASTASSSSSSGGTTVTVKSEYPKKGKTRIPARLVSKRALGELRYPYVEEGNTIIVLKALGQENIDDLLTLSENFKKSELAVAPVEPSHFIEERRETIIEGPAHHPPAPASIMPPPPIAHSQAPPTVIAMHPPPSHAGPMSHAPPPPPPSAYQPPPPSAYQHAPPASHAPPPQVFHAPPPSHGPTVVMAPPPVTEFYEKKTVIRDVSPARSYTTSASGSTSYVDVRDVRRQEYSDEIPVGPLAIVQAERHRSRSRSHTNREIRSEIRDLERQLEHSRRRHHGHSESRELIKAERLSSGELVLFEEEVEKIEEPRRGVRIEKDKKGRMSISVPKYR</sequence>
<feature type="compositionally biased region" description="Low complexity" evidence="1">
    <location>
        <begin position="108"/>
        <end position="118"/>
    </location>
</feature>
<name>A0A2T2ZVD7_9PEZI</name>
<feature type="region of interest" description="Disordered" evidence="1">
    <location>
        <begin position="41"/>
        <end position="167"/>
    </location>
</feature>
<dbReference type="STRING" id="2025994.A0A2T2ZVD7"/>
<evidence type="ECO:0000259" key="2">
    <source>
        <dbReference type="Pfam" id="PF26118"/>
    </source>
</evidence>
<reference evidence="3 4" key="1">
    <citation type="journal article" date="2018" name="Mycol. Prog.">
        <title>Coniella lustricola, a new species from submerged detritus.</title>
        <authorList>
            <person name="Raudabaugh D.B."/>
            <person name="Iturriaga T."/>
            <person name="Carver A."/>
            <person name="Mondo S."/>
            <person name="Pangilinan J."/>
            <person name="Lipzen A."/>
            <person name="He G."/>
            <person name="Amirebrahimi M."/>
            <person name="Grigoriev I.V."/>
            <person name="Miller A.N."/>
        </authorList>
    </citation>
    <scope>NUCLEOTIDE SEQUENCE [LARGE SCALE GENOMIC DNA]</scope>
    <source>
        <strain evidence="3 4">B22-T-1</strain>
    </source>
</reference>